<evidence type="ECO:0000313" key="14">
    <source>
        <dbReference type="Proteomes" id="UP000078162"/>
    </source>
</evidence>
<dbReference type="Gene3D" id="2.40.128.130">
    <property type="entry name" value="Autotransporter beta-domain"/>
    <property type="match status" value="1"/>
</dbReference>
<dbReference type="Pfam" id="PF03797">
    <property type="entry name" value="Autotransporter"/>
    <property type="match status" value="1"/>
</dbReference>
<evidence type="ECO:0000256" key="7">
    <source>
        <dbReference type="ARBA" id="ARBA00022692"/>
    </source>
</evidence>
<dbReference type="Proteomes" id="UP000078162">
    <property type="component" value="Chromosome"/>
</dbReference>
<proteinExistence type="inferred from homology"/>
<evidence type="ECO:0000256" key="9">
    <source>
        <dbReference type="ARBA" id="ARBA00023136"/>
    </source>
</evidence>
<evidence type="ECO:0000256" key="2">
    <source>
        <dbReference type="ARBA" id="ARBA00004416"/>
    </source>
</evidence>
<dbReference type="KEGG" id="csaz:Cs308_0070"/>
<accession>A0A1A9HWE7</accession>
<dbReference type="SMART" id="SM00869">
    <property type="entry name" value="Autotransporter"/>
    <property type="match status" value="1"/>
</dbReference>
<keyword evidence="4" id="KW-1134">Transmembrane beta strand</keyword>
<feature type="signal peptide" evidence="11">
    <location>
        <begin position="1"/>
        <end position="24"/>
    </location>
</feature>
<keyword evidence="10" id="KW-0998">Cell outer membrane</keyword>
<dbReference type="GO" id="GO:0009279">
    <property type="term" value="C:cell outer membrane"/>
    <property type="evidence" value="ECO:0007669"/>
    <property type="project" value="UniProtKB-SubCell"/>
</dbReference>
<evidence type="ECO:0000313" key="13">
    <source>
        <dbReference type="EMBL" id="ANH78246.1"/>
    </source>
</evidence>
<keyword evidence="8 11" id="KW-0732">Signal</keyword>
<keyword evidence="5" id="KW-0134">Cell wall</keyword>
<dbReference type="OrthoDB" id="16650at2"/>
<dbReference type="EMBL" id="CP014639">
    <property type="protein sequence ID" value="ANH78246.1"/>
    <property type="molecule type" value="Genomic_DNA"/>
</dbReference>
<dbReference type="InterPro" id="IPR036709">
    <property type="entry name" value="Autotransporte_beta_dom_sf"/>
</dbReference>
<protein>
    <submittedName>
        <fullName evidence="13">Outer membrane protein 5</fullName>
    </submittedName>
</protein>
<evidence type="ECO:0000256" key="5">
    <source>
        <dbReference type="ARBA" id="ARBA00022512"/>
    </source>
</evidence>
<dbReference type="SUPFAM" id="SSF103515">
    <property type="entry name" value="Autotransporter"/>
    <property type="match status" value="1"/>
</dbReference>
<dbReference type="InterPro" id="IPR003368">
    <property type="entry name" value="POMP_repeat"/>
</dbReference>
<feature type="chain" id="PRO_5008389550" evidence="11">
    <location>
        <begin position="25"/>
        <end position="932"/>
    </location>
</feature>
<dbReference type="AlphaFoldDB" id="A0A1A9HWE7"/>
<dbReference type="Pfam" id="PF02415">
    <property type="entry name" value="Chlam_PMP"/>
    <property type="match status" value="2"/>
</dbReference>
<comment type="similarity">
    <text evidence="3">Belongs to the PMP outer membrane protein family.</text>
</comment>
<organism evidence="13 14">
    <name type="scientific">Candidatus Chlamydia sanziniae</name>
    <dbReference type="NCBI Taxonomy" id="1806891"/>
    <lineage>
        <taxon>Bacteria</taxon>
        <taxon>Pseudomonadati</taxon>
        <taxon>Chlamydiota</taxon>
        <taxon>Chlamydiia</taxon>
        <taxon>Chlamydiales</taxon>
        <taxon>Chlamydiaceae</taxon>
        <taxon>Chlamydia/Chlamydophila group</taxon>
        <taxon>Chlamydia</taxon>
    </lineage>
</organism>
<evidence type="ECO:0000256" key="6">
    <source>
        <dbReference type="ARBA" id="ARBA00022525"/>
    </source>
</evidence>
<dbReference type="STRING" id="1806891.Cs308_0070"/>
<keyword evidence="6" id="KW-0964">Secreted</keyword>
<keyword evidence="14" id="KW-1185">Reference proteome</keyword>
<reference evidence="14" key="1">
    <citation type="submission" date="2016-03" db="EMBL/GenBank/DDBJ databases">
        <title>Culture-independent genomics supports pathogen discovery for uncultivable bacteria within the genus Chlamydia.</title>
        <authorList>
            <person name="Taylor-Brown A."/>
            <person name="Bachmann N.L."/>
            <person name="Borel N."/>
            <person name="Polkinghorne A."/>
        </authorList>
    </citation>
    <scope>NUCLEOTIDE SEQUENCE [LARGE SCALE GENOMIC DNA]</scope>
    <source>
        <strain evidence="14">2742-308</strain>
    </source>
</reference>
<dbReference type="InterPro" id="IPR005546">
    <property type="entry name" value="Autotransporte_beta"/>
</dbReference>
<dbReference type="PROSITE" id="PS51208">
    <property type="entry name" value="AUTOTRANSPORTER"/>
    <property type="match status" value="1"/>
</dbReference>
<evidence type="ECO:0000256" key="11">
    <source>
        <dbReference type="SAM" id="SignalP"/>
    </source>
</evidence>
<feature type="domain" description="Autotransporter" evidence="12">
    <location>
        <begin position="632"/>
        <end position="932"/>
    </location>
</feature>
<evidence type="ECO:0000256" key="10">
    <source>
        <dbReference type="ARBA" id="ARBA00023237"/>
    </source>
</evidence>
<dbReference type="InterPro" id="IPR011427">
    <property type="entry name" value="Polymorphic_membr_middle"/>
</dbReference>
<evidence type="ECO:0000256" key="4">
    <source>
        <dbReference type="ARBA" id="ARBA00022452"/>
    </source>
</evidence>
<dbReference type="Pfam" id="PF07548">
    <property type="entry name" value="ChlamPMP_M"/>
    <property type="match status" value="1"/>
</dbReference>
<evidence type="ECO:0000256" key="8">
    <source>
        <dbReference type="ARBA" id="ARBA00022729"/>
    </source>
</evidence>
<dbReference type="NCBIfam" id="TIGR01376">
    <property type="entry name" value="POMP_repeat"/>
    <property type="match status" value="3"/>
</dbReference>
<name>A0A1A9HWE7_9CHLA</name>
<evidence type="ECO:0000256" key="1">
    <source>
        <dbReference type="ARBA" id="ARBA00004191"/>
    </source>
</evidence>
<dbReference type="RefSeq" id="WP_066481256.1">
    <property type="nucleotide sequence ID" value="NZ_CP014639.1"/>
</dbReference>
<dbReference type="PATRIC" id="fig|1806891.3.peg.66"/>
<gene>
    <name evidence="13" type="ORF">Cs308_0070</name>
</gene>
<sequence length="932" mass="100441">MKLSIFWLLPFVLFLSPRDFSLTAAEATLDSSDGYEGTDGTTFIPKSTNDSAGTRYSLLKDVSINHAGSTTTPLTTSCFKEEGGDLAFIGNGYSLFFNTINAGAQPGTAISTTTADKNLTLSGFHTLYFFSSPASTVTTGQGTIKCSGNVTFENNTRITCTQNFSTEDGGVISTKNFSLLETSGSAVFIQNQATAAKKGGAIYASGTINIADNTGSIFFIKNTSGDAGGGLSSVGNCSIKNNTYVMFDGNSALGTAASGGAISCHSTTGTPPEVTLIGNSALTFVGNSAVVQGGAIYTTKLILSSGGPTLFWRNTVGNTTAGKGGAIAIPNNGELHLSADNGDIIFGNNTTTTSGVSTRNAIDLGDTAKVIKLRASVDHSIFFYDPITHTGTSAVTEALALNSSDASSDTIYSGSIIFSGEKLSPTEITNTANLISKIKQETTLTRGSLVLKQGVTVQFKGLTQSQDSMIFLDAGTTLEALEESLSLTNLAINLNSLKNKSIVTLKAPTTNKTITLLGLIQLVDNNGNFYESHALKSRQDYPLLTLSTPGTSTVAAVPLLLPQEPTSHYGYQGNWTLVWSDAAHAKMGHITWTRTGYVPNPERLAPLVPNSLWGNFVDIRSLHQLMETRASGIPYRRGMWVSGMANFFHKDRSGKHRGFRHIGGGYVLGVTATTASEDVLSAAFCQFFDRDQDHLITKNHSDVYGASLYFQHTDLLYNLAQFLWGKAAQSPPVLTAISQDTEIFFNMQISYLHADNHMKTRYTAYPLVKAAWKNECLGIEFGTSLPSSVVSSFFFKAYAPFIKIQGTYAHQEDFQERGSEGRALGSSRLINIAIPIGIKLEKDSHTEPGTYDLTLMYVIDAYRQHPHCSTYLLSSDVQWTTEATHLARQALIVRAANHYQWNPYMEMCGQFAFELRSSSRSYNVGLGTKFRF</sequence>
<evidence type="ECO:0000259" key="12">
    <source>
        <dbReference type="PROSITE" id="PS51208"/>
    </source>
</evidence>
<comment type="subcellular location">
    <subcellularLocation>
        <location evidence="2">Cell outer membrane</location>
        <topology evidence="2">Peripheral membrane protein</topology>
        <orientation evidence="2">Extracellular side</orientation>
    </subcellularLocation>
    <subcellularLocation>
        <location evidence="1">Secreted</location>
        <location evidence="1">Cell wall</location>
    </subcellularLocation>
</comment>
<keyword evidence="7" id="KW-0812">Transmembrane</keyword>
<evidence type="ECO:0000256" key="3">
    <source>
        <dbReference type="ARBA" id="ARBA00007542"/>
    </source>
</evidence>
<keyword evidence="9" id="KW-0472">Membrane</keyword>